<dbReference type="SUPFAM" id="SSF53901">
    <property type="entry name" value="Thiolase-like"/>
    <property type="match status" value="2"/>
</dbReference>
<evidence type="ECO:0000313" key="3">
    <source>
        <dbReference type="EMBL" id="GAA1930488.1"/>
    </source>
</evidence>
<dbReference type="Pfam" id="PF00109">
    <property type="entry name" value="ketoacyl-synt"/>
    <property type="match status" value="1"/>
</dbReference>
<dbReference type="Proteomes" id="UP001501303">
    <property type="component" value="Unassembled WGS sequence"/>
</dbReference>
<keyword evidence="1" id="KW-0808">Transferase</keyword>
<sequence length="381" mass="39371">MTPAVPVTRPGRDGAAVRPAESLVLSAWSAVSPFGTGAACYRDGLRADRGAVTDLDQEVFPGPYTRAGVVPDFSAAGALGRKGTRTMDRVTALAVSAFGNLLESCAPGLLDRPERVGLVLGTGSGSVQSIMDFTRDSLTGERPYLVDPARFPNTVMNRAAGQSAIWHGIKGPNTTVSAGWLTGLHVLGYAARLHRGGHCDRVLCGSAEEYSVQRAWLEWHAAGPGLRPPLAEGCAVWLMETDAAAREAGRTPLARLLGTRFRGCQEAEEAPAALSACVREALESVGASARDVRLVVPLGAGGEERTVLDALPGADPVRIGCRRLLGDASAAATAFQIVAVLARAEDRLWSDGALALVTGVDRDGTVGCALLGAGPGSGATG</sequence>
<protein>
    <submittedName>
        <fullName evidence="3">Beta-ketoacyl synthase N-terminal-like domain-containing protein</fullName>
    </submittedName>
</protein>
<dbReference type="InterPro" id="IPR016039">
    <property type="entry name" value="Thiolase-like"/>
</dbReference>
<accession>A0ABN2PRZ3</accession>
<dbReference type="Gene3D" id="3.40.47.10">
    <property type="match status" value="1"/>
</dbReference>
<evidence type="ECO:0000256" key="1">
    <source>
        <dbReference type="ARBA" id="ARBA00022679"/>
    </source>
</evidence>
<reference evidence="3 4" key="1">
    <citation type="journal article" date="2019" name="Int. J. Syst. Evol. Microbiol.">
        <title>The Global Catalogue of Microorganisms (GCM) 10K type strain sequencing project: providing services to taxonomists for standard genome sequencing and annotation.</title>
        <authorList>
            <consortium name="The Broad Institute Genomics Platform"/>
            <consortium name="The Broad Institute Genome Sequencing Center for Infectious Disease"/>
            <person name="Wu L."/>
            <person name="Ma J."/>
        </authorList>
    </citation>
    <scope>NUCLEOTIDE SEQUENCE [LARGE SCALE GENOMIC DNA]</scope>
    <source>
        <strain evidence="3 4">JCM 13581</strain>
    </source>
</reference>
<feature type="domain" description="Beta-ketoacyl synthase-like N-terminal" evidence="2">
    <location>
        <begin position="29"/>
        <end position="226"/>
    </location>
</feature>
<name>A0ABN2PRZ3_9ACTN</name>
<dbReference type="RefSeq" id="WP_344265118.1">
    <property type="nucleotide sequence ID" value="NZ_BAAAMJ010000058.1"/>
</dbReference>
<proteinExistence type="predicted"/>
<dbReference type="EMBL" id="BAAAMJ010000058">
    <property type="protein sequence ID" value="GAA1930488.1"/>
    <property type="molecule type" value="Genomic_DNA"/>
</dbReference>
<dbReference type="InterPro" id="IPR014030">
    <property type="entry name" value="Ketoacyl_synth_N"/>
</dbReference>
<evidence type="ECO:0000259" key="2">
    <source>
        <dbReference type="Pfam" id="PF00109"/>
    </source>
</evidence>
<dbReference type="InterPro" id="IPR000794">
    <property type="entry name" value="Beta-ketoacyl_synthase"/>
</dbReference>
<dbReference type="PANTHER" id="PTHR11712:SF336">
    <property type="entry name" value="3-OXOACYL-[ACYL-CARRIER-PROTEIN] SYNTHASE, MITOCHONDRIAL"/>
    <property type="match status" value="1"/>
</dbReference>
<keyword evidence="4" id="KW-1185">Reference proteome</keyword>
<gene>
    <name evidence="3" type="ORF">GCM10009716_42430</name>
</gene>
<organism evidence="3 4">
    <name type="scientific">Streptomyces sodiiphilus</name>
    <dbReference type="NCBI Taxonomy" id="226217"/>
    <lineage>
        <taxon>Bacteria</taxon>
        <taxon>Bacillati</taxon>
        <taxon>Actinomycetota</taxon>
        <taxon>Actinomycetes</taxon>
        <taxon>Kitasatosporales</taxon>
        <taxon>Streptomycetaceae</taxon>
        <taxon>Streptomyces</taxon>
    </lineage>
</organism>
<comment type="caution">
    <text evidence="3">The sequence shown here is derived from an EMBL/GenBank/DDBJ whole genome shotgun (WGS) entry which is preliminary data.</text>
</comment>
<dbReference type="PANTHER" id="PTHR11712">
    <property type="entry name" value="POLYKETIDE SYNTHASE-RELATED"/>
    <property type="match status" value="1"/>
</dbReference>
<evidence type="ECO:0000313" key="4">
    <source>
        <dbReference type="Proteomes" id="UP001501303"/>
    </source>
</evidence>